<dbReference type="eggNOG" id="ENOG502ZB5F">
    <property type="taxonomic scope" value="Bacteria"/>
</dbReference>
<reference evidence="1 2" key="1">
    <citation type="journal article" date="2011" name="J. Bacteriol.">
        <title>Genome sequence of the verrucomicrobium Opitutus terrae PB90-1, an abundant inhabitant of rice paddy soil ecosystems.</title>
        <authorList>
            <person name="van Passel M.W."/>
            <person name="Kant R."/>
            <person name="Palva A."/>
            <person name="Copeland A."/>
            <person name="Lucas S."/>
            <person name="Lapidus A."/>
            <person name="Glavina del Rio T."/>
            <person name="Pitluck S."/>
            <person name="Goltsman E."/>
            <person name="Clum A."/>
            <person name="Sun H."/>
            <person name="Schmutz J."/>
            <person name="Larimer F.W."/>
            <person name="Land M.L."/>
            <person name="Hauser L."/>
            <person name="Kyrpides N."/>
            <person name="Mikhailova N."/>
            <person name="Richardson P.P."/>
            <person name="Janssen P.H."/>
            <person name="de Vos W.M."/>
            <person name="Smidt H."/>
        </authorList>
    </citation>
    <scope>NUCLEOTIDE SEQUENCE [LARGE SCALE GENOMIC DNA]</scope>
    <source>
        <strain evidence="2">DSM 11246 / JCM 15787 / PB90-1</strain>
    </source>
</reference>
<dbReference type="STRING" id="452637.Oter_2914"/>
<accession>B1ZY46</accession>
<dbReference type="EMBL" id="CP001032">
    <property type="protein sequence ID" value="ACB76195.1"/>
    <property type="molecule type" value="Genomic_DNA"/>
</dbReference>
<dbReference type="HOGENOM" id="CLU_395298_0_0_0"/>
<proteinExistence type="predicted"/>
<organism evidence="1 2">
    <name type="scientific">Opitutus terrae (strain DSM 11246 / JCM 15787 / PB90-1)</name>
    <dbReference type="NCBI Taxonomy" id="452637"/>
    <lineage>
        <taxon>Bacteria</taxon>
        <taxon>Pseudomonadati</taxon>
        <taxon>Verrucomicrobiota</taxon>
        <taxon>Opitutia</taxon>
        <taxon>Opitutales</taxon>
        <taxon>Opitutaceae</taxon>
        <taxon>Opitutus</taxon>
    </lineage>
</organism>
<sequence length="801" mass="90814">MVWDLFGVHWGFGRFAIASSRPRFHLAIMSATPTRSLALATVHVPLRAEPAELTAASELARLTNARVSAGANPGRGVSVALASRRWARRLPAAVRDHSAWMWLRITPEGTGEICATHGSFLYAAVRLLAHGITELSQEKLARGVLLPATFGWHRPLFDACYAQYWRSARNFDRDRYAATLAESGFTHLEVNSLQAHLPHEDFVPFEYYPQFYTYAPGFNHFVDTELTRGIWPAFYLDANLNHLKGLAEIGRRYGLKPGVCMFEPRSMPERFFVKYPTLRGARVDHPFRSRLPRYTMAQDHPIVRRHYREALQALMRAVPDLSYMSVWTNDSGAGFEHTASLYVGRNGGPYMIREWRNHDKVAEAAGQSIVRYLHNLRTAAAEINPDFDVILRIEPFKVEHDHIKRGMNEHVTWEAPSLLVRGYALPYPHPKYPENTGVAGSIFHSWLDATEAKPLAASREQGAEPALNYAASGVNNHEPLLGLPFPHLLHQKLTAMRQLGIQRASCMGGLSNAPQAPYWPNAAVIQAVQFFPEKPIDTVLDELATRCVGAEHASALTAAWREFEDALVWQPQVGLYCVFGFCWQRTWDRPIVPDIEAIPASERAYYERHGCFQHNNPSLGDLGKDVLFDLMTRESAAKMSGDMDRQLLPRVRRLRQKLERLAQRTSGQSQAVFADLRDRVRAYQHWATALRNVCAWCDCVYSYLASPRAAGRRAQQKRLQAVIDLDLANTCELIELLETTKSEVIVVSQVADNTFMYGENLVENLRTKLRLTEKYRHLPPRIDPNAYWRPIPGTHWPKGWA</sequence>
<evidence type="ECO:0000313" key="1">
    <source>
        <dbReference type="EMBL" id="ACB76195.1"/>
    </source>
</evidence>
<name>B1ZY46_OPITP</name>
<dbReference type="KEGG" id="ote:Oter_2914"/>
<protein>
    <submittedName>
        <fullName evidence="1">Uncharacterized protein</fullName>
    </submittedName>
</protein>
<dbReference type="Proteomes" id="UP000007013">
    <property type="component" value="Chromosome"/>
</dbReference>
<gene>
    <name evidence="1" type="ordered locus">Oter_2914</name>
</gene>
<keyword evidence="2" id="KW-1185">Reference proteome</keyword>
<evidence type="ECO:0000313" key="2">
    <source>
        <dbReference type="Proteomes" id="UP000007013"/>
    </source>
</evidence>
<dbReference type="AlphaFoldDB" id="B1ZY46"/>